<dbReference type="SUPFAM" id="SSF57184">
    <property type="entry name" value="Growth factor receptor domain"/>
    <property type="match status" value="1"/>
</dbReference>
<evidence type="ECO:0000256" key="1">
    <source>
        <dbReference type="ARBA" id="ARBA00022536"/>
    </source>
</evidence>
<feature type="region of interest" description="Disordered" evidence="5">
    <location>
        <begin position="2885"/>
        <end position="2949"/>
    </location>
</feature>
<proteinExistence type="predicted"/>
<dbReference type="FunFam" id="2.10.25.10:FF:000038">
    <property type="entry name" value="Fibrillin 2"/>
    <property type="match status" value="1"/>
</dbReference>
<keyword evidence="2" id="KW-0732">Signal</keyword>
<dbReference type="InterPro" id="IPR009030">
    <property type="entry name" value="Growth_fac_rcpt_cys_sf"/>
</dbReference>
<evidence type="ECO:0000256" key="5">
    <source>
        <dbReference type="SAM" id="MobiDB-lite"/>
    </source>
</evidence>
<dbReference type="InterPro" id="IPR000742">
    <property type="entry name" value="EGF"/>
</dbReference>
<dbReference type="InterPro" id="IPR018097">
    <property type="entry name" value="EGF_Ca-bd_CS"/>
</dbReference>
<dbReference type="OrthoDB" id="10040649at2759"/>
<dbReference type="CDD" id="cd00054">
    <property type="entry name" value="EGF_CA"/>
    <property type="match status" value="1"/>
</dbReference>
<feature type="transmembrane region" description="Helical" evidence="6">
    <location>
        <begin position="2840"/>
        <end position="2865"/>
    </location>
</feature>
<feature type="region of interest" description="Disordered" evidence="5">
    <location>
        <begin position="944"/>
        <end position="1013"/>
    </location>
</feature>
<keyword evidence="6" id="KW-0812">Transmembrane</keyword>
<dbReference type="PANTHER" id="PTHR39072:SF2">
    <property type="match status" value="1"/>
</dbReference>
<organism evidence="8 9">
    <name type="scientific">Psylliodes chrysocephalus</name>
    <dbReference type="NCBI Taxonomy" id="3402493"/>
    <lineage>
        <taxon>Eukaryota</taxon>
        <taxon>Metazoa</taxon>
        <taxon>Ecdysozoa</taxon>
        <taxon>Arthropoda</taxon>
        <taxon>Hexapoda</taxon>
        <taxon>Insecta</taxon>
        <taxon>Pterygota</taxon>
        <taxon>Neoptera</taxon>
        <taxon>Endopterygota</taxon>
        <taxon>Coleoptera</taxon>
        <taxon>Polyphaga</taxon>
        <taxon>Cucujiformia</taxon>
        <taxon>Chrysomeloidea</taxon>
        <taxon>Chrysomelidae</taxon>
        <taxon>Galerucinae</taxon>
        <taxon>Alticini</taxon>
        <taxon>Psylliodes</taxon>
    </lineage>
</organism>
<protein>
    <recommendedName>
        <fullName evidence="7">EGF-like domain-containing protein</fullName>
    </recommendedName>
</protein>
<evidence type="ECO:0000256" key="4">
    <source>
        <dbReference type="ARBA" id="ARBA00023157"/>
    </source>
</evidence>
<dbReference type="Gene3D" id="2.10.25.10">
    <property type="entry name" value="Laminin"/>
    <property type="match status" value="1"/>
</dbReference>
<feature type="region of interest" description="Disordered" evidence="5">
    <location>
        <begin position="2173"/>
        <end position="2203"/>
    </location>
</feature>
<feature type="domain" description="EGF-like" evidence="7">
    <location>
        <begin position="2823"/>
        <end position="2834"/>
    </location>
</feature>
<feature type="compositionally biased region" description="Basic residues" evidence="5">
    <location>
        <begin position="948"/>
        <end position="962"/>
    </location>
</feature>
<evidence type="ECO:0000313" key="8">
    <source>
        <dbReference type="EMBL" id="CAH1109296.1"/>
    </source>
</evidence>
<dbReference type="PROSITE" id="PS00022">
    <property type="entry name" value="EGF_1"/>
    <property type="match status" value="1"/>
</dbReference>
<feature type="compositionally biased region" description="Basic residues" evidence="5">
    <location>
        <begin position="2914"/>
        <end position="2926"/>
    </location>
</feature>
<dbReference type="PROSITE" id="PS00010">
    <property type="entry name" value="ASX_HYDROXYL"/>
    <property type="match status" value="1"/>
</dbReference>
<dbReference type="Pfam" id="PF07645">
    <property type="entry name" value="EGF_CA"/>
    <property type="match status" value="1"/>
</dbReference>
<keyword evidence="6" id="KW-1133">Transmembrane helix</keyword>
<feature type="region of interest" description="Disordered" evidence="5">
    <location>
        <begin position="2255"/>
        <end position="2287"/>
    </location>
</feature>
<feature type="compositionally biased region" description="Basic and acidic residues" evidence="5">
    <location>
        <begin position="990"/>
        <end position="1012"/>
    </location>
</feature>
<reference evidence="8" key="1">
    <citation type="submission" date="2022-01" db="EMBL/GenBank/DDBJ databases">
        <authorList>
            <person name="King R."/>
        </authorList>
    </citation>
    <scope>NUCLEOTIDE SEQUENCE</scope>
</reference>
<evidence type="ECO:0000256" key="2">
    <source>
        <dbReference type="ARBA" id="ARBA00022729"/>
    </source>
</evidence>
<dbReference type="InterPro" id="IPR049883">
    <property type="entry name" value="NOTCH1_EGF-like"/>
</dbReference>
<feature type="compositionally biased region" description="Basic and acidic residues" evidence="5">
    <location>
        <begin position="2934"/>
        <end position="2949"/>
    </location>
</feature>
<keyword evidence="9" id="KW-1185">Reference proteome</keyword>
<evidence type="ECO:0000313" key="9">
    <source>
        <dbReference type="Proteomes" id="UP001153636"/>
    </source>
</evidence>
<keyword evidence="1" id="KW-0245">EGF-like domain</keyword>
<dbReference type="PROSITE" id="PS01187">
    <property type="entry name" value="EGF_CA"/>
    <property type="match status" value="1"/>
</dbReference>
<evidence type="ECO:0000256" key="6">
    <source>
        <dbReference type="SAM" id="Phobius"/>
    </source>
</evidence>
<dbReference type="EMBL" id="OV651816">
    <property type="protein sequence ID" value="CAH1109296.1"/>
    <property type="molecule type" value="Genomic_DNA"/>
</dbReference>
<feature type="region of interest" description="Disordered" evidence="5">
    <location>
        <begin position="1736"/>
        <end position="1762"/>
    </location>
</feature>
<dbReference type="SMART" id="SM00179">
    <property type="entry name" value="EGF_CA"/>
    <property type="match status" value="1"/>
</dbReference>
<dbReference type="GO" id="GO:0005509">
    <property type="term" value="F:calcium ion binding"/>
    <property type="evidence" value="ECO:0007669"/>
    <property type="project" value="InterPro"/>
</dbReference>
<evidence type="ECO:0000256" key="3">
    <source>
        <dbReference type="ARBA" id="ARBA00022737"/>
    </source>
</evidence>
<gene>
    <name evidence="8" type="ORF">PSYICH_LOCUS9795</name>
</gene>
<evidence type="ECO:0000259" key="7">
    <source>
        <dbReference type="PROSITE" id="PS00022"/>
    </source>
</evidence>
<keyword evidence="3" id="KW-0677">Repeat</keyword>
<name>A0A9P0GFV6_9CUCU</name>
<feature type="compositionally biased region" description="Pro residues" evidence="5">
    <location>
        <begin position="2192"/>
        <end position="2202"/>
    </location>
</feature>
<dbReference type="Proteomes" id="UP001153636">
    <property type="component" value="Chromosome 4"/>
</dbReference>
<keyword evidence="6" id="KW-0472">Membrane</keyword>
<dbReference type="PANTHER" id="PTHR39072">
    <property type="entry name" value="RE48511P"/>
    <property type="match status" value="1"/>
</dbReference>
<dbReference type="InterPro" id="IPR001881">
    <property type="entry name" value="EGF-like_Ca-bd_dom"/>
</dbReference>
<dbReference type="InterPro" id="IPR000152">
    <property type="entry name" value="EGF-type_Asp/Asn_hydroxyl_site"/>
</dbReference>
<dbReference type="SMART" id="SM00181">
    <property type="entry name" value="EGF"/>
    <property type="match status" value="3"/>
</dbReference>
<keyword evidence="4" id="KW-1015">Disulfide bond</keyword>
<sequence>MPKVELSLYQGGILATPKLNNRHLELNSKIRKKRELTNIDLNNPNIGTRRKNRVVKKLVRVQLVSNNDFNNVKANTEDYQIESTTKRRRRRLKIKKKKRKLSIDESSKNLSLFEEDHLQQATRPRKRIIITRKRLLHSDNHSKDFVNSDIDIPIQSTRINAYHNFMDHTRYNTITHDYEDTSEENEINDELDEIDEEESTESNYLEDDESQEFVTLKESDFFLNYDNSEETSFDIPKIEEDITEYNALKETTPEVVTLKEGDYFFNNLEEDSPITTESYSEITTPGNNITTEMDLDATTEQSVNVTYETTITTENPVDVTTEMIIIKEDDETSARPIFQEIPEYEPYFPELTESLDAPIILLKTTVISSIEQLTKTVVQSRLRTYTFVVTRVAGTEQIVTSTTEVKPHTKTTVITEPVTRLTTLTLLDIDATKSLTNPKSSITPALDKPLFEDNQVRNYDEARNLATRVMSNGVEVIVAGDKTIPGEKDFKRLLTSGAHKPVTLKPSTLTDHMVMLIPQESSNIENLSASLYPNQFITKTCLTTFTYLTTFLEGGTTTVSSHEQVVSNVATEERNTGKILPTPAVGVILTQHPNLSVGVFHTTYTYLNTILDGDQPLVVSSKHTVTNTITAPDDYLSLLKSSGTLSPVKDTNTYYSTIGLEKTLYEGNKTSITSTKEVVTQVVITESVPPRATSVMTSYIALDVNDNPDASYITTDIVKTYFVTYTYYNTIIKNNQEVVNSNISVSSDVITEKLYIIPKTSMKMDIQSKEHRLENNFQIFTTKSYLTTFTYFTTLLQDNNKETPTIVNSRTSVIENLISETVDLSLLDKSNLNQIRNAIGKGAKSVIKTITLYNGETFDITAIANEIRESITPTKVLPIEKTQMPESLINDEKVPIDSSVPNVITGSTIVFIDDDPFAQLTATPILNKKSTDIKNNANSLTVTDKSTKFSKPKRSTKSKTKTRASSINPSKPKKPSVETAKAKPQSASSEKNKSSNNEKTKDKKNTQEEKVAVKPSTQATDLLGLGSINIQAIAPVLNAMAGLITTNLKANRRSDVNITSISNKPIENVNPPDDIQSRSPIYIPVRGLDDEFEIAESQNIASFDWVDPPPNKAAISEMNSHESSIISNGIPISPGDIINTNSNSDVIVGKPGRIGPRIPSIPLHQVSQENEIPVGMKPPPVPSDWRKNNYEYKRIPVNNNFDKSQFTQNDKKPQFIQHDKPQIIQHDKLQFNQNEKPQFIQHDKPQFIQNGNSQFIQNDKHNYITNDKPQYIQNDYIGPPPQAPNPGLNINENINEIGSNAPTYAKNQKNYIPNRIQYHQNNQNYFNFKENPQPAFTHNHPVYAHNYNHNSDNSKLTDEILTAAKPNKNNIRASFFQNEPLVLPEVIERSTGQPLLVNIQPSQVAFVNIPFNRTTALIYGGSTEPHRNGQYFEDPSPYPQHEYSVAENNNGVPQITAIYQPEILNQKQVNGVIKVENQLINNEPSTSENQKVQVNIQPTKIEYNGQINVNRPPVSYEMIHHGSDFNAHVINHDDNLIRPGSNFEFFPPNDQQRRPTGDINVINGNNGHYRKDFNMTHRKPTHIYHLGPGYHDQNLIPSKRIPDSFRQNIKPHNFQKYPNNKNNIYRPNVYESPKPNIEISEFMSPPSTPRIYTKRPYNQKQSKRPIPVPVPPQVHPATKLQDHPQTPANFRPSYPIYEVHVPAISGNNLNGNSYQNIQTQKYPDFTVGSEVGNHKEDDMENEDGEVVQESNSRPLRPGEVPPEIIHASSTTKRTVEHIRVSNPTLPAFTRPVYSGNNDFKSSTQPHQQIITNKNQNEQLSTTKTNNQKFNEIINEKITFENDDIGYNQHSDRIGGQTNYVLDKPNLFGVGSHEVVSINANPGTTHRPILIFFDEKEEAKDSFFNKNKEFNSRERPAVTSLPINSFKESNNKELENKYHEFNNRERSTSTPVTIDQLKELNNNRPAVTSLPINTFKEYKIREKPATSLPIDIFKYNRDRPSTSQPLSTFKEYNNNRDRPAVTSLPINKFKEFNNRDRPAVTSVAINKDLLSNNAHNFGTQTEKPFSGAPSKKLSSNEIIRKDVISPKPLPAKIEYTEPPVDIGEINNLNTGEVPVTFNNGSKIISDMEIMKPPPLITEIPVNVPDTSMQPPSQKPNVYTVIPVKVEDSLSTLPNLSEEMIPPPKTEEEVIGMSPPPWSSPKVPPKLTTPRYSLEVDISTDRSTLKPNDVPRKRTRRPYTRRPAYKSTTTQIPITTSRRRRPVYPEHTASETTESTSSTTPKHIISPSPSIKVKPSLEVIIGHPDIKLVTNSSSTTVKSSSSEVPISTQKSIDKSDQYGVPNKSKIELSSSIDTLVPGIHHGGNEIKVVPDITKPLPNTLKTVYNETKSKIQIPTRYITHTKTATVTITKTTVIKSLGMTPSTLTILVTKTEKTTIVDTVTEVHTLVKPTSIIETITTTVKQASSLYPDEVYGTQYPPLQIKPSIIAPFYNFNDSFIDSSENDEDLNEFIIHDTDPPITENKENSNNKDPLEENDTILVIMTDKNTKNIVKVPPTTYETQERDEMISTNKDNNVLLGGVLIANDPKEKEVLDRCEPECKASRNELCQKLDGILRCACRPGFARMFPDRPCLPTYTYDLELTLDRIGKDPLHFYDDLKDPNTTEHFKFTQATGEALDRMVMQSDLRDIVHGVKVHNFEPGTKGIVSKFYLQLSENMEEKRLEDILKNYLLNNSFSLGGTDIYSSPLMDLKVQDFDECLQPHLHDCSENAYCFNLKGTYSCSCKEGFSDLSENMLYPGRICSAEQVGCEKCNYHGTCYSRGADEVICECFQWYTGQYCHINLKVLLIALVTLGTLLFGLLLTCIILTCIKGKPRNVGVAGGINFLPQGNAGRRNTSDRRAMIQDTSSEEDNKSETSRYIKKHKPAPKKTSKVSMQASERGEATNHAISFEDQKDRSLTVMIPRAKYHPASPTSPLMNYTSFDVRKPSVPAISNEAKLLSFLDAGPSPNKSEATRKYSNAQSESIIEEKANSRKTSGALISAGFEVSATVVNNMGTLVTMCGTEADRSENATLIQKISADLLSSTGTRSQFNTLRKSLADDDLESNVNDNASNWLDMLPRVMTVSEARSCDETTIPPPMKCLRPDYDSKHSSQHHNDEANTMAERDLGSTFLLPHTHLYKPDRGSDISGFESL</sequence>
<feature type="compositionally biased region" description="Low complexity" evidence="5">
    <location>
        <begin position="2268"/>
        <end position="2287"/>
    </location>
</feature>
<accession>A0A9P0GFV6</accession>